<dbReference type="EMBL" id="CAJVQA010011666">
    <property type="protein sequence ID" value="CAG8709701.1"/>
    <property type="molecule type" value="Genomic_DNA"/>
</dbReference>
<gene>
    <name evidence="2" type="ORF">CPELLU_LOCUS12262</name>
</gene>
<dbReference type="AlphaFoldDB" id="A0A9N9HWV4"/>
<reference evidence="2" key="1">
    <citation type="submission" date="2021-06" db="EMBL/GenBank/DDBJ databases">
        <authorList>
            <person name="Kallberg Y."/>
            <person name="Tangrot J."/>
            <person name="Rosling A."/>
        </authorList>
    </citation>
    <scope>NUCLEOTIDE SEQUENCE</scope>
    <source>
        <strain evidence="2">FL966</strain>
    </source>
</reference>
<accession>A0A9N9HWV4</accession>
<feature type="region of interest" description="Disordered" evidence="1">
    <location>
        <begin position="1"/>
        <end position="21"/>
    </location>
</feature>
<comment type="caution">
    <text evidence="2">The sequence shown here is derived from an EMBL/GenBank/DDBJ whole genome shotgun (WGS) entry which is preliminary data.</text>
</comment>
<dbReference type="Proteomes" id="UP000789759">
    <property type="component" value="Unassembled WGS sequence"/>
</dbReference>
<protein>
    <submittedName>
        <fullName evidence="2">2729_t:CDS:1</fullName>
    </submittedName>
</protein>
<organism evidence="2 3">
    <name type="scientific">Cetraspora pellucida</name>
    <dbReference type="NCBI Taxonomy" id="1433469"/>
    <lineage>
        <taxon>Eukaryota</taxon>
        <taxon>Fungi</taxon>
        <taxon>Fungi incertae sedis</taxon>
        <taxon>Mucoromycota</taxon>
        <taxon>Glomeromycotina</taxon>
        <taxon>Glomeromycetes</taxon>
        <taxon>Diversisporales</taxon>
        <taxon>Gigasporaceae</taxon>
        <taxon>Cetraspora</taxon>
    </lineage>
</organism>
<keyword evidence="3" id="KW-1185">Reference proteome</keyword>
<proteinExistence type="predicted"/>
<evidence type="ECO:0000256" key="1">
    <source>
        <dbReference type="SAM" id="MobiDB-lite"/>
    </source>
</evidence>
<sequence length="107" mass="12392">MPILNDYNEGKEDGHRHFGASPVPDNIKRKWLIEVAKRGEKVNNKNKEIYNKKKVKRIPFAIIDNLYFQDFLNLLQPSYTSPHKDALSGSIFDREIAQIVVKLKANL</sequence>
<evidence type="ECO:0000313" key="3">
    <source>
        <dbReference type="Proteomes" id="UP000789759"/>
    </source>
</evidence>
<evidence type="ECO:0000313" key="2">
    <source>
        <dbReference type="EMBL" id="CAG8709701.1"/>
    </source>
</evidence>
<dbReference type="OrthoDB" id="2636571at2759"/>
<name>A0A9N9HWV4_9GLOM</name>